<comment type="caution">
    <text evidence="9">The sequence shown here is derived from an EMBL/GenBank/DDBJ whole genome shotgun (WGS) entry which is preliminary data.</text>
</comment>
<evidence type="ECO:0000259" key="5">
    <source>
        <dbReference type="Pfam" id="PF04042"/>
    </source>
</evidence>
<accession>A0AAD9UNI5</accession>
<keyword evidence="3" id="KW-0539">Nucleus</keyword>
<gene>
    <name evidence="9" type="ORF">BdWA1_002657</name>
</gene>
<dbReference type="GO" id="GO:0003677">
    <property type="term" value="F:DNA binding"/>
    <property type="evidence" value="ECO:0007669"/>
    <property type="project" value="InterPro"/>
</dbReference>
<keyword evidence="10" id="KW-1185">Reference proteome</keyword>
<dbReference type="Pfam" id="PF04042">
    <property type="entry name" value="DNA_pol_E_B"/>
    <property type="match status" value="1"/>
</dbReference>
<evidence type="ECO:0000259" key="7">
    <source>
        <dbReference type="Pfam" id="PF22062"/>
    </source>
</evidence>
<dbReference type="EMBL" id="JALLKP010000003">
    <property type="protein sequence ID" value="KAK2196058.1"/>
    <property type="molecule type" value="Genomic_DNA"/>
</dbReference>
<proteinExistence type="predicted"/>
<evidence type="ECO:0000256" key="2">
    <source>
        <dbReference type="ARBA" id="ARBA00022705"/>
    </source>
</evidence>
<dbReference type="Proteomes" id="UP001214638">
    <property type="component" value="Unassembled WGS sequence"/>
</dbReference>
<dbReference type="Gene3D" id="3.60.21.60">
    <property type="match status" value="1"/>
</dbReference>
<dbReference type="InterPro" id="IPR011993">
    <property type="entry name" value="PH-like_dom_sf"/>
</dbReference>
<feature type="domain" description="DNA polymerase alpha subunit B OB" evidence="7">
    <location>
        <begin position="167"/>
        <end position="260"/>
    </location>
</feature>
<protein>
    <submittedName>
        <fullName evidence="9">Bifunctional DNA polymerase alpha-delta-epsilon</fullName>
    </submittedName>
</protein>
<evidence type="ECO:0000256" key="3">
    <source>
        <dbReference type="ARBA" id="ARBA00023242"/>
    </source>
</evidence>
<dbReference type="Pfam" id="PF22062">
    <property type="entry name" value="OB_DPOA2"/>
    <property type="match status" value="1"/>
</dbReference>
<dbReference type="GO" id="GO:0030289">
    <property type="term" value="C:protein phosphatase 4 complex"/>
    <property type="evidence" value="ECO:0007669"/>
    <property type="project" value="TreeGrafter"/>
</dbReference>
<dbReference type="KEGG" id="bdw:94336954"/>
<dbReference type="Pfam" id="PF04802">
    <property type="entry name" value="PP4R3"/>
    <property type="match status" value="1"/>
</dbReference>
<dbReference type="InterPro" id="IPR006887">
    <property type="entry name" value="P4R3-like_central_dom"/>
</dbReference>
<dbReference type="InterPro" id="IPR051137">
    <property type="entry name" value="PP4R3-like"/>
</dbReference>
<dbReference type="InterPro" id="IPR055236">
    <property type="entry name" value="EVH1_PP4R3"/>
</dbReference>
<reference evidence="9" key="1">
    <citation type="journal article" date="2023" name="Nat. Microbiol.">
        <title>Babesia duncani multi-omics identifies virulence factors and drug targets.</title>
        <authorList>
            <person name="Singh P."/>
            <person name="Lonardi S."/>
            <person name="Liang Q."/>
            <person name="Vydyam P."/>
            <person name="Khabirova E."/>
            <person name="Fang T."/>
            <person name="Gihaz S."/>
            <person name="Thekkiniath J."/>
            <person name="Munshi M."/>
            <person name="Abel S."/>
            <person name="Ciampossin L."/>
            <person name="Batugedara G."/>
            <person name="Gupta M."/>
            <person name="Lu X.M."/>
            <person name="Lenz T."/>
            <person name="Chakravarty S."/>
            <person name="Cornillot E."/>
            <person name="Hu Y."/>
            <person name="Ma W."/>
            <person name="Gonzalez L.M."/>
            <person name="Sanchez S."/>
            <person name="Estrada K."/>
            <person name="Sanchez-Flores A."/>
            <person name="Montero E."/>
            <person name="Harb O.S."/>
            <person name="Le Roch K.G."/>
            <person name="Mamoun C.B."/>
        </authorList>
    </citation>
    <scope>NUCLEOTIDE SEQUENCE</scope>
    <source>
        <strain evidence="9">WA1</strain>
    </source>
</reference>
<evidence type="ECO:0000256" key="4">
    <source>
        <dbReference type="SAM" id="MobiDB-lite"/>
    </source>
</evidence>
<feature type="domain" description="DNA polymerase alpha/delta/epsilon subunit B" evidence="5">
    <location>
        <begin position="296"/>
        <end position="467"/>
    </location>
</feature>
<evidence type="ECO:0000256" key="1">
    <source>
        <dbReference type="ARBA" id="ARBA00004123"/>
    </source>
</evidence>
<dbReference type="InterPro" id="IPR054300">
    <property type="entry name" value="OB_DPOA2"/>
</dbReference>
<keyword evidence="2" id="KW-0235">DNA replication</keyword>
<dbReference type="PANTHER" id="PTHR23318:SF0">
    <property type="entry name" value="SERINE_THREONINE-PROTEIN PHOSPHATASE 4 REGULATORY SUBUNIT 3"/>
    <property type="match status" value="1"/>
</dbReference>
<dbReference type="RefSeq" id="XP_067802900.1">
    <property type="nucleotide sequence ID" value="XM_067947678.1"/>
</dbReference>
<evidence type="ECO:0000313" key="9">
    <source>
        <dbReference type="EMBL" id="KAK2196058.1"/>
    </source>
</evidence>
<dbReference type="Pfam" id="PF22972">
    <property type="entry name" value="EVH1_PP4R3"/>
    <property type="match status" value="1"/>
</dbReference>
<dbReference type="GO" id="GO:0072542">
    <property type="term" value="F:protein phosphatase activator activity"/>
    <property type="evidence" value="ECO:0007669"/>
    <property type="project" value="TreeGrafter"/>
</dbReference>
<evidence type="ECO:0000259" key="6">
    <source>
        <dbReference type="Pfam" id="PF04802"/>
    </source>
</evidence>
<dbReference type="GO" id="GO:0005654">
    <property type="term" value="C:nucleoplasm"/>
    <property type="evidence" value="ECO:0007669"/>
    <property type="project" value="TreeGrafter"/>
</dbReference>
<organism evidence="9 10">
    <name type="scientific">Babesia duncani</name>
    <dbReference type="NCBI Taxonomy" id="323732"/>
    <lineage>
        <taxon>Eukaryota</taxon>
        <taxon>Sar</taxon>
        <taxon>Alveolata</taxon>
        <taxon>Apicomplexa</taxon>
        <taxon>Aconoidasida</taxon>
        <taxon>Piroplasmida</taxon>
        <taxon>Babesiidae</taxon>
        <taxon>Babesia</taxon>
    </lineage>
</organism>
<name>A0AAD9UNI5_9APIC</name>
<dbReference type="GO" id="GO:0006260">
    <property type="term" value="P:DNA replication"/>
    <property type="evidence" value="ECO:0007669"/>
    <property type="project" value="UniProtKB-KW"/>
</dbReference>
<feature type="region of interest" description="Disordered" evidence="4">
    <location>
        <begin position="1350"/>
        <end position="1370"/>
    </location>
</feature>
<feature type="domain" description="Serine/threonine-protein phosphatase 4 regulatory subunit 3-like central" evidence="6">
    <location>
        <begin position="664"/>
        <end position="1211"/>
    </location>
</feature>
<dbReference type="GeneID" id="94336954"/>
<sequence length="1370" mass="153494">MDLDKDYLVQEEISARNAGDYLKAAIGSSNTSPLLRELQERLIAANGNTKDLVKVNQWLKQELELMEKARTDVRHSRIAKYIIDKVDQRLEASNRKEEEFLIHTAKYVQDEKHVIKKGLEVTNKSKLLLDVVPLVSKDYKCSTTDAAVVESTINDKIIRFSNLFRNFCQSKELECDLKSIRNYCDREVTVYGRICAEGETALEERNIMIQGNSTTDAGVRAQVTGLHRLEDYFLFSGQMVALTGTFHEDSFGMRYMASKIRSGIPVDLPMTSSSALERFGGENIHMMIVPGNLLTKNVEPVNFEHVFQLIKRDLPHVCIFMGPFISVKQVASSGAKLSQLGDLRLLMDRFICELSSVASIPQLESTRFIIVPHVFDVLSSFPLPQPPFGILSTLPRNVEMLSNPGILRINGVLVGVTACDPISCIVGDCASRNCDDAIACACKELLLQRCWFPTYPANRLPAEYAIDHNEPDASLVNIDTDSTDELDKERGPAATEQSHPVNSLPLCCRRVKLYEMDGGSNAWVDKGTGFCCFEPDSDGNLIRSPQLMLDLEHENIKYSISTNVLHNSDYSSQNDTIIIWNEGGGSILYRAISFQNVLGHNACWAYIQGLVESCSLERGSMSSSPAGQAAGGEIGQTGGILGTDGSKSSYRILGSPYAGIQKIEATLDALLNQSGVADLVYLDLLDGTWLRELFECMNRAQEVQDLATLTSIANILFRLVLNWCGNLEIMHIFVSDDFFFDLLVAFQYDEELLNQHLVLNHVHFVKTYAKYHTPIDISNTAIHALIHKNYRMCYLKDVVLPRHLDEYSIQRLNGTIYANTSEVLNVILSEGRLFFEALKENLPQSYTCALLLRELLVAAKGNQMVSQPDRISLLLMIRHYSLLNELRGYLDGTAEAVTDYRENMQPQIEQQQEQYFNMKRQVLQMDTSNYRPNLLAPPRSTIMDPTSLVVDIFYTCLEVFPSIVRSAIFYDAETNDSPQMLISFCRVLAMSTNESVQTQIREILIKLLDPKNMDLPEKDEICSLFYDKGVVDALCDIVAGSCAPVANINLSALGETTNVGLGGNNPLIPTSSSGPGFNRTNLAAMESLRHAKICAMEIFCLCAKEHRHRFKVRMHKHGLLGTVLQAALEPFDKFVAVGAIKFFNVCIKMKDPQVEREVCKFGILRQLLHVLQRYTSAGRDGGSILESACLSVLSTIETCSLDQLVASIFEDRDCAAMMKSLGQRYTAIASGGENCLIFSNLERMYKYGSSRQQSKKRSNFIDPDGWFDEDDDYMGEKENKRRVLSAPFRDSVPPDRLVQGYDEDEDGTFSLVKVESESSGFGHVFKRINVHLKSPHEHTPPMSHLESLYKTDSSSTRDLVQEFSMDADKE</sequence>
<evidence type="ECO:0000259" key="8">
    <source>
        <dbReference type="Pfam" id="PF22972"/>
    </source>
</evidence>
<dbReference type="InterPro" id="IPR007185">
    <property type="entry name" value="DNA_pol_a/d/e_bsu"/>
</dbReference>
<comment type="subcellular location">
    <subcellularLocation>
        <location evidence="1">Nucleus</location>
    </subcellularLocation>
</comment>
<evidence type="ECO:0000313" key="10">
    <source>
        <dbReference type="Proteomes" id="UP001214638"/>
    </source>
</evidence>
<dbReference type="PANTHER" id="PTHR23318">
    <property type="entry name" value="ATP SYNTHASE GAMMA-RELATED"/>
    <property type="match status" value="1"/>
</dbReference>
<feature type="domain" description="PP4R3 EVH1-like" evidence="8">
    <location>
        <begin position="509"/>
        <end position="608"/>
    </location>
</feature>
<dbReference type="Gene3D" id="2.30.29.30">
    <property type="entry name" value="Pleckstrin-homology domain (PH domain)/Phosphotyrosine-binding domain (PTB)"/>
    <property type="match status" value="1"/>
</dbReference>